<dbReference type="EnsemblMetazoa" id="GMOY002491-RA">
    <property type="protein sequence ID" value="GMOY002491-PA"/>
    <property type="gene ID" value="GMOY002491"/>
</dbReference>
<evidence type="ECO:0000256" key="2">
    <source>
        <dbReference type="ARBA" id="ARBA00023108"/>
    </source>
</evidence>
<dbReference type="GO" id="GO:0005615">
    <property type="term" value="C:extracellular space"/>
    <property type="evidence" value="ECO:0007669"/>
    <property type="project" value="TreeGrafter"/>
</dbReference>
<evidence type="ECO:0000256" key="4">
    <source>
        <dbReference type="SAM" id="SignalP"/>
    </source>
</evidence>
<dbReference type="AlphaFoldDB" id="A0A1B0FFQ4"/>
<evidence type="ECO:0000256" key="1">
    <source>
        <dbReference type="ARBA" id="ARBA00022729"/>
    </source>
</evidence>
<dbReference type="GO" id="GO:0007623">
    <property type="term" value="P:circadian rhythm"/>
    <property type="evidence" value="ECO:0007669"/>
    <property type="project" value="UniProtKB-ARBA"/>
</dbReference>
<evidence type="ECO:0000313" key="5">
    <source>
        <dbReference type="EnsemblMetazoa" id="GMOY002491-PA"/>
    </source>
</evidence>
<feature type="chain" id="PRO_5008407398" description="Hemolymph juvenile hormone binding protein" evidence="4">
    <location>
        <begin position="24"/>
        <end position="259"/>
    </location>
</feature>
<evidence type="ECO:0008006" key="7">
    <source>
        <dbReference type="Google" id="ProtNLM"/>
    </source>
</evidence>
<comment type="similarity">
    <text evidence="3">Belongs to the TO family.</text>
</comment>
<dbReference type="Proteomes" id="UP000092444">
    <property type="component" value="Unassembled WGS sequence"/>
</dbReference>
<dbReference type="PhylomeDB" id="A0A1B0FFQ4"/>
<name>A0A1B0FFQ4_GLOMM</name>
<dbReference type="EMBL" id="CCAG010000387">
    <property type="status" value="NOT_ANNOTATED_CDS"/>
    <property type="molecule type" value="Genomic_DNA"/>
</dbReference>
<dbReference type="SMART" id="SM00700">
    <property type="entry name" value="JHBP"/>
    <property type="match status" value="1"/>
</dbReference>
<reference evidence="5" key="1">
    <citation type="submission" date="2020-05" db="UniProtKB">
        <authorList>
            <consortium name="EnsemblMetazoa"/>
        </authorList>
    </citation>
    <scope>IDENTIFICATION</scope>
    <source>
        <strain evidence="5">Yale</strain>
    </source>
</reference>
<dbReference type="PANTHER" id="PTHR11008:SF32">
    <property type="entry name" value="CIRCADIAN CLOCK-CONTROLLED PROTEIN DAYWAKE-RELATED"/>
    <property type="match status" value="1"/>
</dbReference>
<dbReference type="Gene3D" id="3.15.10.30">
    <property type="entry name" value="Haemolymph juvenile hormone binding protein"/>
    <property type="match status" value="1"/>
</dbReference>
<keyword evidence="2" id="KW-0090">Biological rhythms</keyword>
<dbReference type="Pfam" id="PF06585">
    <property type="entry name" value="JHBP"/>
    <property type="match status" value="1"/>
</dbReference>
<dbReference type="FunFam" id="3.15.10.30:FF:000001">
    <property type="entry name" value="Takeout-like protein 1"/>
    <property type="match status" value="1"/>
</dbReference>
<evidence type="ECO:0000313" key="6">
    <source>
        <dbReference type="Proteomes" id="UP000092444"/>
    </source>
</evidence>
<feature type="signal peptide" evidence="4">
    <location>
        <begin position="1"/>
        <end position="23"/>
    </location>
</feature>
<keyword evidence="1 4" id="KW-0732">Signal</keyword>
<proteinExistence type="inferred from homology"/>
<evidence type="ECO:0000256" key="3">
    <source>
        <dbReference type="ARBA" id="ARBA00060902"/>
    </source>
</evidence>
<sequence>MRKFSYYSSTLILLLIKLIGVFGEFPEDVVRCHHSDSECLLKTSQYILNKYPKGLRSLNLIPFDPLHIKSFIIERNPESPVNVELKLTNVDLLGLSNTTITNITYKSKHFLIRGLAANFVGRNFLEGFIPKIELKDNYSAEGQVLMLPLAGKGRMRIVCHNITFRFGFDLHPVEKSGQTFAQINHIKLQATPELVNFKFDGLFHDDKTMEDDVNKLLNDNWLLIYKEMDGSVTKSVSLIIQKLVNGAFSKYPYEDYFLK</sequence>
<keyword evidence="6" id="KW-1185">Reference proteome</keyword>
<protein>
    <recommendedName>
        <fullName evidence="7">Hemolymph juvenile hormone binding protein</fullName>
    </recommendedName>
</protein>
<organism evidence="5 6">
    <name type="scientific">Glossina morsitans morsitans</name>
    <name type="common">Savannah tsetse fly</name>
    <dbReference type="NCBI Taxonomy" id="37546"/>
    <lineage>
        <taxon>Eukaryota</taxon>
        <taxon>Metazoa</taxon>
        <taxon>Ecdysozoa</taxon>
        <taxon>Arthropoda</taxon>
        <taxon>Hexapoda</taxon>
        <taxon>Insecta</taxon>
        <taxon>Pterygota</taxon>
        <taxon>Neoptera</taxon>
        <taxon>Endopterygota</taxon>
        <taxon>Diptera</taxon>
        <taxon>Brachycera</taxon>
        <taxon>Muscomorpha</taxon>
        <taxon>Hippoboscoidea</taxon>
        <taxon>Glossinidae</taxon>
        <taxon>Glossina</taxon>
    </lineage>
</organism>
<dbReference type="InterPro" id="IPR038606">
    <property type="entry name" value="To_sf"/>
</dbReference>
<accession>A0A1B0FFQ4</accession>
<dbReference type="InterPro" id="IPR010562">
    <property type="entry name" value="Haemolymph_juvenile_hormone-bd"/>
</dbReference>
<dbReference type="PANTHER" id="PTHR11008">
    <property type="entry name" value="PROTEIN TAKEOUT-LIKE PROTEIN"/>
    <property type="match status" value="1"/>
</dbReference>
<dbReference type="VEuPathDB" id="VectorBase:GMOY002491"/>